<keyword evidence="3" id="KW-1185">Reference proteome</keyword>
<name>A0ABN9T6N1_9DINO</name>
<dbReference type="EMBL" id="CAUYUJ010014393">
    <property type="protein sequence ID" value="CAK0840655.1"/>
    <property type="molecule type" value="Genomic_DNA"/>
</dbReference>
<dbReference type="Proteomes" id="UP001189429">
    <property type="component" value="Unassembled WGS sequence"/>
</dbReference>
<organism evidence="2 3">
    <name type="scientific">Prorocentrum cordatum</name>
    <dbReference type="NCBI Taxonomy" id="2364126"/>
    <lineage>
        <taxon>Eukaryota</taxon>
        <taxon>Sar</taxon>
        <taxon>Alveolata</taxon>
        <taxon>Dinophyceae</taxon>
        <taxon>Prorocentrales</taxon>
        <taxon>Prorocentraceae</taxon>
        <taxon>Prorocentrum</taxon>
    </lineage>
</organism>
<feature type="compositionally biased region" description="Low complexity" evidence="1">
    <location>
        <begin position="15"/>
        <end position="24"/>
    </location>
</feature>
<evidence type="ECO:0000313" key="2">
    <source>
        <dbReference type="EMBL" id="CAK0840655.1"/>
    </source>
</evidence>
<feature type="region of interest" description="Disordered" evidence="1">
    <location>
        <begin position="1"/>
        <end position="24"/>
    </location>
</feature>
<comment type="caution">
    <text evidence="2">The sequence shown here is derived from an EMBL/GenBank/DDBJ whole genome shotgun (WGS) entry which is preliminary data.</text>
</comment>
<evidence type="ECO:0000256" key="1">
    <source>
        <dbReference type="SAM" id="MobiDB-lite"/>
    </source>
</evidence>
<gene>
    <name evidence="2" type="ORF">PCOR1329_LOCUS36048</name>
</gene>
<evidence type="ECO:0000313" key="3">
    <source>
        <dbReference type="Proteomes" id="UP001189429"/>
    </source>
</evidence>
<accession>A0ABN9T6N1</accession>
<protein>
    <submittedName>
        <fullName evidence="2">Uncharacterized protein</fullName>
    </submittedName>
</protein>
<sequence>MRGLGLGSGAAPCGLSPTSTPSLSTRMCPDADTVHSIVTSCPGSKKSWTVTEKGSLRWKTVKCRSRVSPTAPGRDAVAVGLRTGEVEHAAPVVEAVHPHHARERERSPQGAGDAAAQIHRELQLVQVLRQGLRVAPPGGRLCAHLACHGRGGVGARGPAPSSVQLAAVPGEGPLTCLHM</sequence>
<proteinExistence type="predicted"/>
<reference evidence="2" key="1">
    <citation type="submission" date="2023-10" db="EMBL/GenBank/DDBJ databases">
        <authorList>
            <person name="Chen Y."/>
            <person name="Shah S."/>
            <person name="Dougan E. K."/>
            <person name="Thang M."/>
            <person name="Chan C."/>
        </authorList>
    </citation>
    <scope>NUCLEOTIDE SEQUENCE [LARGE SCALE GENOMIC DNA]</scope>
</reference>